<dbReference type="Gene3D" id="3.10.20.90">
    <property type="entry name" value="Phosphatidylinositol 3-kinase Catalytic Subunit, Chain A, domain 1"/>
    <property type="match status" value="3"/>
</dbReference>
<feature type="domain" description="Ubiquitin-like" evidence="1">
    <location>
        <begin position="1"/>
        <end position="76"/>
    </location>
</feature>
<sequence length="232" mass="26033">MQIFVKTETGKTLTIDVENADTIESLKQKIRDKTGIPSDQQRLIFAGKQLESDRTFSDYAVEPEATIQVVLHLPGGGQMQIFVKTLANKTITLMLLPDDTVRSVKEQIQQKEGIPADQQRLVFGGKELEDDKTLQVYNIQKEATLHLVMRLLGGGMQIYVKTLQSTIITISTNAEATVASLKEQIKDKQQIPVDQQRLVFAGRELEDDKTLQDYNIQKEATLHLVMRLPGGL</sequence>
<gene>
    <name evidence="2" type="ORF">EZS28_022329</name>
</gene>
<dbReference type="PANTHER" id="PTHR10666">
    <property type="entry name" value="UBIQUITIN"/>
    <property type="match status" value="1"/>
</dbReference>
<dbReference type="PRINTS" id="PR00348">
    <property type="entry name" value="UBIQUITIN"/>
</dbReference>
<dbReference type="OrthoDB" id="428577at2759"/>
<dbReference type="EMBL" id="SNRW01006941">
    <property type="protein sequence ID" value="KAA6382143.1"/>
    <property type="molecule type" value="Genomic_DNA"/>
</dbReference>
<comment type="caution">
    <text evidence="2">The sequence shown here is derived from an EMBL/GenBank/DDBJ whole genome shotgun (WGS) entry which is preliminary data.</text>
</comment>
<feature type="domain" description="Ubiquitin-like" evidence="1">
    <location>
        <begin position="156"/>
        <end position="231"/>
    </location>
</feature>
<proteinExistence type="predicted"/>
<organism evidence="2 3">
    <name type="scientific">Streblomastix strix</name>
    <dbReference type="NCBI Taxonomy" id="222440"/>
    <lineage>
        <taxon>Eukaryota</taxon>
        <taxon>Metamonada</taxon>
        <taxon>Preaxostyla</taxon>
        <taxon>Oxymonadida</taxon>
        <taxon>Streblomastigidae</taxon>
        <taxon>Streblomastix</taxon>
    </lineage>
</organism>
<dbReference type="PROSITE" id="PS00299">
    <property type="entry name" value="UBIQUITIN_1"/>
    <property type="match status" value="1"/>
</dbReference>
<dbReference type="FunFam" id="3.10.20.90:FF:000222">
    <property type="entry name" value="Polyubiquitin 5"/>
    <property type="match status" value="1"/>
</dbReference>
<dbReference type="SMART" id="SM00213">
    <property type="entry name" value="UBQ"/>
    <property type="match status" value="3"/>
</dbReference>
<name>A0A5J4VIM7_9EUKA</name>
<feature type="domain" description="Ubiquitin-like" evidence="1">
    <location>
        <begin position="79"/>
        <end position="154"/>
    </location>
</feature>
<protein>
    <submittedName>
        <fullName evidence="2">Putative Polyubiquitin</fullName>
    </submittedName>
</protein>
<accession>A0A5J4VIM7</accession>
<evidence type="ECO:0000313" key="2">
    <source>
        <dbReference type="EMBL" id="KAA6382143.1"/>
    </source>
</evidence>
<dbReference type="InterPro" id="IPR019956">
    <property type="entry name" value="Ubiquitin_dom"/>
</dbReference>
<reference evidence="2 3" key="1">
    <citation type="submission" date="2019-03" db="EMBL/GenBank/DDBJ databases">
        <title>Single cell metagenomics reveals metabolic interactions within the superorganism composed of flagellate Streblomastix strix and complex community of Bacteroidetes bacteria on its surface.</title>
        <authorList>
            <person name="Treitli S.C."/>
            <person name="Kolisko M."/>
            <person name="Husnik F."/>
            <person name="Keeling P."/>
            <person name="Hampl V."/>
        </authorList>
    </citation>
    <scope>NUCLEOTIDE SEQUENCE [LARGE SCALE GENOMIC DNA]</scope>
    <source>
        <strain evidence="2">ST1C</strain>
    </source>
</reference>
<dbReference type="FunFam" id="3.10.20.90:FF:000211">
    <property type="entry name" value="Polyubiquitin 9"/>
    <property type="match status" value="1"/>
</dbReference>
<dbReference type="Pfam" id="PF00240">
    <property type="entry name" value="ubiquitin"/>
    <property type="match status" value="3"/>
</dbReference>
<dbReference type="InterPro" id="IPR000626">
    <property type="entry name" value="Ubiquitin-like_dom"/>
</dbReference>
<dbReference type="InterPro" id="IPR050158">
    <property type="entry name" value="Ubiquitin_ubiquitin-like"/>
</dbReference>
<dbReference type="PROSITE" id="PS50053">
    <property type="entry name" value="UBIQUITIN_2"/>
    <property type="match status" value="3"/>
</dbReference>
<dbReference type="InterPro" id="IPR029071">
    <property type="entry name" value="Ubiquitin-like_domsf"/>
</dbReference>
<evidence type="ECO:0000259" key="1">
    <source>
        <dbReference type="PROSITE" id="PS50053"/>
    </source>
</evidence>
<dbReference type="AlphaFoldDB" id="A0A5J4VIM7"/>
<dbReference type="InterPro" id="IPR019954">
    <property type="entry name" value="Ubiquitin_CS"/>
</dbReference>
<dbReference type="FunFam" id="3.10.20.90:FF:000160">
    <property type="entry name" value="Polyubiquitin-C"/>
    <property type="match status" value="1"/>
</dbReference>
<dbReference type="SUPFAM" id="SSF54236">
    <property type="entry name" value="Ubiquitin-like"/>
    <property type="match status" value="3"/>
</dbReference>
<evidence type="ECO:0000313" key="3">
    <source>
        <dbReference type="Proteomes" id="UP000324800"/>
    </source>
</evidence>
<dbReference type="Proteomes" id="UP000324800">
    <property type="component" value="Unassembled WGS sequence"/>
</dbReference>